<feature type="transmembrane region" description="Helical" evidence="6">
    <location>
        <begin position="346"/>
        <end position="366"/>
    </location>
</feature>
<name>A0ABV2YTL4_9ACTN</name>
<keyword evidence="2" id="KW-1003">Cell membrane</keyword>
<dbReference type="PANTHER" id="PTHR30287">
    <property type="entry name" value="MEMBRANE COMPONENT OF PREDICTED ABC SUPERFAMILY METABOLITE UPTAKE TRANSPORTER"/>
    <property type="match status" value="1"/>
</dbReference>
<keyword evidence="9" id="KW-1185">Reference proteome</keyword>
<keyword evidence="3 6" id="KW-0812">Transmembrane</keyword>
<feature type="transmembrane region" description="Helical" evidence="6">
    <location>
        <begin position="378"/>
        <end position="404"/>
    </location>
</feature>
<feature type="transmembrane region" description="Helical" evidence="6">
    <location>
        <begin position="760"/>
        <end position="784"/>
    </location>
</feature>
<keyword evidence="4 6" id="KW-1133">Transmembrane helix</keyword>
<feature type="transmembrane region" description="Helical" evidence="6">
    <location>
        <begin position="262"/>
        <end position="284"/>
    </location>
</feature>
<protein>
    <submittedName>
        <fullName evidence="8">FtsX-like permease family protein</fullName>
    </submittedName>
</protein>
<evidence type="ECO:0000256" key="5">
    <source>
        <dbReference type="ARBA" id="ARBA00023136"/>
    </source>
</evidence>
<feature type="domain" description="ABC3 transporter permease C-terminal" evidence="7">
    <location>
        <begin position="214"/>
        <end position="322"/>
    </location>
</feature>
<accession>A0ABV2YTL4</accession>
<organism evidence="8 9">
    <name type="scientific">Streptomyces catenulae</name>
    <dbReference type="NCBI Taxonomy" id="66875"/>
    <lineage>
        <taxon>Bacteria</taxon>
        <taxon>Bacillati</taxon>
        <taxon>Actinomycetota</taxon>
        <taxon>Actinomycetes</taxon>
        <taxon>Kitasatosporales</taxon>
        <taxon>Streptomycetaceae</taxon>
        <taxon>Streptomyces</taxon>
    </lineage>
</organism>
<comment type="caution">
    <text evidence="8">The sequence shown here is derived from an EMBL/GenBank/DDBJ whole genome shotgun (WGS) entry which is preliminary data.</text>
</comment>
<feature type="transmembrane region" description="Helical" evidence="6">
    <location>
        <begin position="41"/>
        <end position="64"/>
    </location>
</feature>
<gene>
    <name evidence="8" type="ORF">AB0E61_03150</name>
</gene>
<feature type="transmembrane region" description="Helical" evidence="6">
    <location>
        <begin position="729"/>
        <end position="748"/>
    </location>
</feature>
<dbReference type="InterPro" id="IPR003838">
    <property type="entry name" value="ABC3_permease_C"/>
</dbReference>
<evidence type="ECO:0000256" key="6">
    <source>
        <dbReference type="SAM" id="Phobius"/>
    </source>
</evidence>
<reference evidence="8 9" key="1">
    <citation type="submission" date="2024-06" db="EMBL/GenBank/DDBJ databases">
        <title>The Natural Products Discovery Center: Release of the First 8490 Sequenced Strains for Exploring Actinobacteria Biosynthetic Diversity.</title>
        <authorList>
            <person name="Kalkreuter E."/>
            <person name="Kautsar S.A."/>
            <person name="Yang D."/>
            <person name="Bader C.D."/>
            <person name="Teijaro C.N."/>
            <person name="Fluegel L."/>
            <person name="Davis C.M."/>
            <person name="Simpson J.R."/>
            <person name="Lauterbach L."/>
            <person name="Steele A.D."/>
            <person name="Gui C."/>
            <person name="Meng S."/>
            <person name="Li G."/>
            <person name="Viehrig K."/>
            <person name="Ye F."/>
            <person name="Su P."/>
            <person name="Kiefer A.F."/>
            <person name="Nichols A."/>
            <person name="Cepeda A.J."/>
            <person name="Yan W."/>
            <person name="Fan B."/>
            <person name="Jiang Y."/>
            <person name="Adhikari A."/>
            <person name="Zheng C.-J."/>
            <person name="Schuster L."/>
            <person name="Cowan T.M."/>
            <person name="Smanski M.J."/>
            <person name="Chevrette M.G."/>
            <person name="De Carvalho L.P.S."/>
            <person name="Shen B."/>
        </authorList>
    </citation>
    <scope>NUCLEOTIDE SEQUENCE [LARGE SCALE GENOMIC DNA]</scope>
    <source>
        <strain evidence="8 9">NPDC033039</strain>
    </source>
</reference>
<feature type="transmembrane region" description="Helical" evidence="6">
    <location>
        <begin position="425"/>
        <end position="446"/>
    </location>
</feature>
<comment type="subcellular location">
    <subcellularLocation>
        <location evidence="1">Cell membrane</location>
        <topology evidence="1">Multi-pass membrane protein</topology>
    </subcellularLocation>
</comment>
<dbReference type="Proteomes" id="UP001550853">
    <property type="component" value="Unassembled WGS sequence"/>
</dbReference>
<feature type="transmembrane region" description="Helical" evidence="6">
    <location>
        <begin position="207"/>
        <end position="230"/>
    </location>
</feature>
<evidence type="ECO:0000313" key="9">
    <source>
        <dbReference type="Proteomes" id="UP001550853"/>
    </source>
</evidence>
<evidence type="ECO:0000256" key="3">
    <source>
        <dbReference type="ARBA" id="ARBA00022692"/>
    </source>
</evidence>
<feature type="domain" description="ABC3 transporter permease C-terminal" evidence="7">
    <location>
        <begin position="678"/>
        <end position="786"/>
    </location>
</feature>
<evidence type="ECO:0000256" key="4">
    <source>
        <dbReference type="ARBA" id="ARBA00022989"/>
    </source>
</evidence>
<dbReference type="Pfam" id="PF02687">
    <property type="entry name" value="FtsX"/>
    <property type="match status" value="2"/>
</dbReference>
<keyword evidence="5 6" id="KW-0472">Membrane</keyword>
<evidence type="ECO:0000256" key="2">
    <source>
        <dbReference type="ARBA" id="ARBA00022475"/>
    </source>
</evidence>
<sequence length="795" mass="83095">MTRPPHHRPAPPHGPAVWLRDLGMGLRFAAAGGREGWTRTLLTAVGVGLGVLLLLGAASVPHLMEGRQERAMARQILNGDDPPRASERTVIAMDADTTYHDQRVFGLRLYPEGKRAPLPPGVTAYPRPGTMAVSPALRDLLASPDGALLRERLPYVITGTIADPGLVGPKELAYYLTSDVPLKTEDGFRLTHFGADAFGDQPMSPTLLMLIFIACVVLLMPVAVFIATAIRFGGDRRDRRLAALRLVGADVATTRRIAAGEALFGALCGLALGTALFLLCRTYAGSVTLWDINAFPSDVTPLPALAALIAVAVPVAALAVTLFTLRGVAIEPLGVVRGRTARRRRLWWRLPLLVGGPAILLVSGPLDPRERGVGAYPAAVGAALTLCGVTAVLPWVIEAVVGRLGRGPVAWQLAVRRLQLSGGTAARAVSGICVAVAGALALQLLVSALQSDFVTRTGQDSGRAQMTVSLPESTGAALRRAADRVATTEGVRTAHTLVGATVARSGPLRKGEKFAPGASVIVGDCAALREVAQTGACHDGDAFLATRGGLAVDAATIREVARPGGKVLLNADGDTGKPLGTPRLWTVPPGTREIAARKDPTGQTSLGILATPGALDLTRLQDPSARVLIRTDPAVPDGEEHIRNAAAALGPDASASTVRDTESDAQFASVHTGLLLGSTVTMALVAAGLLVTTVEQLRERRRLLSVLVAFGTRRSTLAWSVLWQTAVPIVLGLALAVAAGLGLGAGLLRSAGKAAYDWSAIWPLPLAAGLLVLLVTVLSLPSLWRLMRPDGLRTE</sequence>
<evidence type="ECO:0000313" key="8">
    <source>
        <dbReference type="EMBL" id="MEU3709078.1"/>
    </source>
</evidence>
<dbReference type="EMBL" id="JBEZVI010000002">
    <property type="protein sequence ID" value="MEU3709078.1"/>
    <property type="molecule type" value="Genomic_DNA"/>
</dbReference>
<evidence type="ECO:0000259" key="7">
    <source>
        <dbReference type="Pfam" id="PF02687"/>
    </source>
</evidence>
<dbReference type="RefSeq" id="WP_030287977.1">
    <property type="nucleotide sequence ID" value="NZ_JBEZVI010000002.1"/>
</dbReference>
<evidence type="ECO:0000256" key="1">
    <source>
        <dbReference type="ARBA" id="ARBA00004651"/>
    </source>
</evidence>
<dbReference type="PANTHER" id="PTHR30287:SF2">
    <property type="entry name" value="BLL1001 PROTEIN"/>
    <property type="match status" value="1"/>
</dbReference>
<feature type="transmembrane region" description="Helical" evidence="6">
    <location>
        <begin position="304"/>
        <end position="325"/>
    </location>
</feature>
<dbReference type="InterPro" id="IPR038766">
    <property type="entry name" value="Membrane_comp_ABC_pdt"/>
</dbReference>
<proteinExistence type="predicted"/>
<feature type="transmembrane region" description="Helical" evidence="6">
    <location>
        <begin position="673"/>
        <end position="691"/>
    </location>
</feature>